<dbReference type="AlphaFoldDB" id="A0A9P7EM59"/>
<comment type="caution">
    <text evidence="2">The sequence shown here is derived from an EMBL/GenBank/DDBJ whole genome shotgun (WGS) entry which is preliminary data.</text>
</comment>
<dbReference type="EMBL" id="JABBWG010000002">
    <property type="protein sequence ID" value="KAG1825812.1"/>
    <property type="molecule type" value="Genomic_DNA"/>
</dbReference>
<reference evidence="2" key="1">
    <citation type="journal article" date="2020" name="New Phytol.">
        <title>Comparative genomics reveals dynamic genome evolution in host specialist ectomycorrhizal fungi.</title>
        <authorList>
            <person name="Lofgren L.A."/>
            <person name="Nguyen N.H."/>
            <person name="Vilgalys R."/>
            <person name="Ruytinx J."/>
            <person name="Liao H.L."/>
            <person name="Branco S."/>
            <person name="Kuo A."/>
            <person name="LaButti K."/>
            <person name="Lipzen A."/>
            <person name="Andreopoulos W."/>
            <person name="Pangilinan J."/>
            <person name="Riley R."/>
            <person name="Hundley H."/>
            <person name="Na H."/>
            <person name="Barry K."/>
            <person name="Grigoriev I.V."/>
            <person name="Stajich J.E."/>
            <person name="Kennedy P.G."/>
        </authorList>
    </citation>
    <scope>NUCLEOTIDE SEQUENCE</scope>
    <source>
        <strain evidence="2">MN1</strain>
    </source>
</reference>
<feature type="region of interest" description="Disordered" evidence="1">
    <location>
        <begin position="1"/>
        <end position="31"/>
    </location>
</feature>
<sequence length="67" mass="7255">MSTTTRGSDAGSWHGSGDIASLRSQEGAGTGLVPRVMGRMLCATEDRELDDVNEDDLIHRKDSYLLC</sequence>
<organism evidence="2 3">
    <name type="scientific">Suillus subaureus</name>
    <dbReference type="NCBI Taxonomy" id="48587"/>
    <lineage>
        <taxon>Eukaryota</taxon>
        <taxon>Fungi</taxon>
        <taxon>Dikarya</taxon>
        <taxon>Basidiomycota</taxon>
        <taxon>Agaricomycotina</taxon>
        <taxon>Agaricomycetes</taxon>
        <taxon>Agaricomycetidae</taxon>
        <taxon>Boletales</taxon>
        <taxon>Suillineae</taxon>
        <taxon>Suillaceae</taxon>
        <taxon>Suillus</taxon>
    </lineage>
</organism>
<dbReference type="Proteomes" id="UP000807769">
    <property type="component" value="Unassembled WGS sequence"/>
</dbReference>
<dbReference type="RefSeq" id="XP_041199065.1">
    <property type="nucleotide sequence ID" value="XM_041334195.1"/>
</dbReference>
<gene>
    <name evidence="2" type="ORF">BJ212DRAFT_1316309</name>
</gene>
<evidence type="ECO:0000256" key="1">
    <source>
        <dbReference type="SAM" id="MobiDB-lite"/>
    </source>
</evidence>
<accession>A0A9P7EM59</accession>
<evidence type="ECO:0000313" key="3">
    <source>
        <dbReference type="Proteomes" id="UP000807769"/>
    </source>
</evidence>
<dbReference type="GeneID" id="64628212"/>
<proteinExistence type="predicted"/>
<keyword evidence="3" id="KW-1185">Reference proteome</keyword>
<protein>
    <submittedName>
        <fullName evidence="2">Uncharacterized protein</fullName>
    </submittedName>
</protein>
<evidence type="ECO:0000313" key="2">
    <source>
        <dbReference type="EMBL" id="KAG1825812.1"/>
    </source>
</evidence>
<name>A0A9P7EM59_9AGAM</name>